<dbReference type="PROSITE" id="PS51257">
    <property type="entry name" value="PROKAR_LIPOPROTEIN"/>
    <property type="match status" value="1"/>
</dbReference>
<protein>
    <recommendedName>
        <fullName evidence="4">PepSY domain-containing protein</fullName>
    </recommendedName>
</protein>
<evidence type="ECO:0000313" key="3">
    <source>
        <dbReference type="Proteomes" id="UP000622405"/>
    </source>
</evidence>
<feature type="signal peptide" evidence="1">
    <location>
        <begin position="1"/>
        <end position="20"/>
    </location>
</feature>
<reference evidence="2 3" key="1">
    <citation type="journal article" date="2020" name="mSystems">
        <title>Defining Genomic and Predicted Metabolic Features of the Acetobacterium Genus.</title>
        <authorList>
            <person name="Ross D.E."/>
            <person name="Marshall C.W."/>
            <person name="Gulliver D."/>
            <person name="May H.D."/>
            <person name="Norman R.S."/>
        </authorList>
    </citation>
    <scope>NUCLEOTIDE SEQUENCE [LARGE SCALE GENOMIC DNA]</scope>
    <source>
        <strain evidence="2 3">DSM 4132</strain>
    </source>
</reference>
<feature type="chain" id="PRO_5046934031" description="PepSY domain-containing protein" evidence="1">
    <location>
        <begin position="21"/>
        <end position="204"/>
    </location>
</feature>
<dbReference type="EMBL" id="WJBE01000010">
    <property type="protein sequence ID" value="MBC3900330.1"/>
    <property type="molecule type" value="Genomic_DNA"/>
</dbReference>
<keyword evidence="1" id="KW-0732">Signal</keyword>
<evidence type="ECO:0000313" key="2">
    <source>
        <dbReference type="EMBL" id="MBC3900330.1"/>
    </source>
</evidence>
<keyword evidence="3" id="KW-1185">Reference proteome</keyword>
<name>A0ABR6YYM3_9FIRM</name>
<sequence length="204" mass="21679">MKRRNLICFLLILGLVFSLAAMMSGCSSGGAQSTGTKNASDSDAQQDDISDNAIFDLYNQIEINDKKADIEKSLGAAGNTSAEGSYVYLDPDTGYAVNVFFDTKDQVTLKLLVPTSGARELIELSNASVTKAQGAKITSGMTRTNVKKALTGVGVEMLRMVNPSGANKEAYALAWINTDGSILVVTFDADTDTVLAAEFRDSLL</sequence>
<evidence type="ECO:0008006" key="4">
    <source>
        <dbReference type="Google" id="ProtNLM"/>
    </source>
</evidence>
<accession>A0ABR6YYM3</accession>
<dbReference type="Proteomes" id="UP000622405">
    <property type="component" value="Unassembled WGS sequence"/>
</dbReference>
<proteinExistence type="predicted"/>
<evidence type="ECO:0000256" key="1">
    <source>
        <dbReference type="SAM" id="SignalP"/>
    </source>
</evidence>
<dbReference type="RefSeq" id="WP_186894576.1">
    <property type="nucleotide sequence ID" value="NZ_WJBE01000010.1"/>
</dbReference>
<organism evidence="2 3">
    <name type="scientific">Acetobacterium malicum</name>
    <dbReference type="NCBI Taxonomy" id="52692"/>
    <lineage>
        <taxon>Bacteria</taxon>
        <taxon>Bacillati</taxon>
        <taxon>Bacillota</taxon>
        <taxon>Clostridia</taxon>
        <taxon>Eubacteriales</taxon>
        <taxon>Eubacteriaceae</taxon>
        <taxon>Acetobacterium</taxon>
    </lineage>
</organism>
<gene>
    <name evidence="2" type="ORF">GH811_11945</name>
</gene>
<comment type="caution">
    <text evidence="2">The sequence shown here is derived from an EMBL/GenBank/DDBJ whole genome shotgun (WGS) entry which is preliminary data.</text>
</comment>